<organism evidence="3 4">
    <name type="scientific">Geodermatophilus dictyosporus</name>
    <dbReference type="NCBI Taxonomy" id="1523247"/>
    <lineage>
        <taxon>Bacteria</taxon>
        <taxon>Bacillati</taxon>
        <taxon>Actinomycetota</taxon>
        <taxon>Actinomycetes</taxon>
        <taxon>Geodermatophilales</taxon>
        <taxon>Geodermatophilaceae</taxon>
        <taxon>Geodermatophilus</taxon>
    </lineage>
</organism>
<reference evidence="4" key="1">
    <citation type="submission" date="2016-10" db="EMBL/GenBank/DDBJ databases">
        <authorList>
            <person name="Varghese N."/>
            <person name="Submissions S."/>
        </authorList>
    </citation>
    <scope>NUCLEOTIDE SEQUENCE [LARGE SCALE GENOMIC DNA]</scope>
    <source>
        <strain evidence="4">DSM 44208</strain>
    </source>
</reference>
<dbReference type="Pfam" id="PF10861">
    <property type="entry name" value="DUF2784"/>
    <property type="match status" value="1"/>
</dbReference>
<feature type="transmembrane region" description="Helical" evidence="2">
    <location>
        <begin position="95"/>
        <end position="120"/>
    </location>
</feature>
<dbReference type="Proteomes" id="UP000198857">
    <property type="component" value="Unassembled WGS sequence"/>
</dbReference>
<feature type="compositionally biased region" description="Basic and acidic residues" evidence="1">
    <location>
        <begin position="73"/>
        <end position="90"/>
    </location>
</feature>
<dbReference type="STRING" id="1523247.SAMN05660464_2791"/>
<dbReference type="AlphaFoldDB" id="A0A1I5PEP7"/>
<feature type="transmembrane region" description="Helical" evidence="2">
    <location>
        <begin position="126"/>
        <end position="148"/>
    </location>
</feature>
<name>A0A1I5PEP7_9ACTN</name>
<proteinExistence type="predicted"/>
<keyword evidence="2" id="KW-1133">Transmembrane helix</keyword>
<sequence>MARRPPTLGVVEPLLPPDLVLRRHALPGGWSDEELTARLRRGELTRLRPGAYLTDPSPQLLRATPRARSACRGSDRTRGARNQPAERRSGEDGGVLLAGAVAVLHGTVVLFMLTGALLALRRPRLVLLHVPVALAVLAVNLAGAPCPLTTLELALRERAGLPPYDGGFLGHVLFGPLGLDVAATATQVGTCTVALGLNALGYGLLLARAGRSSAARGRPHT</sequence>
<evidence type="ECO:0000256" key="1">
    <source>
        <dbReference type="SAM" id="MobiDB-lite"/>
    </source>
</evidence>
<keyword evidence="2" id="KW-0472">Membrane</keyword>
<evidence type="ECO:0000313" key="3">
    <source>
        <dbReference type="EMBL" id="SFP32549.1"/>
    </source>
</evidence>
<dbReference type="EMBL" id="FOWQ01000004">
    <property type="protein sequence ID" value="SFP32549.1"/>
    <property type="molecule type" value="Genomic_DNA"/>
</dbReference>
<feature type="region of interest" description="Disordered" evidence="1">
    <location>
        <begin position="63"/>
        <end position="90"/>
    </location>
</feature>
<keyword evidence="2" id="KW-0812">Transmembrane</keyword>
<dbReference type="InterPro" id="IPR021218">
    <property type="entry name" value="DUF2784"/>
</dbReference>
<protein>
    <recommendedName>
        <fullName evidence="5">DUF2784 domain-containing protein</fullName>
    </recommendedName>
</protein>
<evidence type="ECO:0000256" key="2">
    <source>
        <dbReference type="SAM" id="Phobius"/>
    </source>
</evidence>
<evidence type="ECO:0000313" key="4">
    <source>
        <dbReference type="Proteomes" id="UP000198857"/>
    </source>
</evidence>
<accession>A0A1I5PEP7</accession>
<keyword evidence="4" id="KW-1185">Reference proteome</keyword>
<evidence type="ECO:0008006" key="5">
    <source>
        <dbReference type="Google" id="ProtNLM"/>
    </source>
</evidence>
<gene>
    <name evidence="3" type="ORF">SAMN05660464_2791</name>
</gene>